<gene>
    <name evidence="1" type="ORF">LEP1GSC188_1549</name>
</gene>
<comment type="caution">
    <text evidence="1">The sequence shown here is derived from an EMBL/GenBank/DDBJ whole genome shotgun (WGS) entry which is preliminary data.</text>
</comment>
<protein>
    <submittedName>
        <fullName evidence="1">Uncharacterized protein</fullName>
    </submittedName>
</protein>
<sequence length="67" mass="8280">MQKYSGSQKLSQIGKSRLFSYIFQHSNFRNKFIIVFYSYIRVVRKNFRMYCFFLLENIYKGIFELKN</sequence>
<evidence type="ECO:0000313" key="2">
    <source>
        <dbReference type="Proteomes" id="UP000011770"/>
    </source>
</evidence>
<dbReference type="Proteomes" id="UP000011770">
    <property type="component" value="Unassembled WGS sequence"/>
</dbReference>
<accession>M3G158</accession>
<dbReference type="EMBL" id="AHOR02000076">
    <property type="protein sequence ID" value="EMF79664.1"/>
    <property type="molecule type" value="Genomic_DNA"/>
</dbReference>
<evidence type="ECO:0000313" key="1">
    <source>
        <dbReference type="EMBL" id="EMF79664.1"/>
    </source>
</evidence>
<proteinExistence type="predicted"/>
<reference evidence="1 2" key="1">
    <citation type="submission" date="2013-01" db="EMBL/GenBank/DDBJ databases">
        <authorList>
            <person name="Harkins D.M."/>
            <person name="Durkin A.S."/>
            <person name="Brinkac L.M."/>
            <person name="Haft D.H."/>
            <person name="Selengut J.D."/>
            <person name="Sanka R."/>
            <person name="DePew J."/>
            <person name="Purushe J."/>
            <person name="Tulsiani S.M."/>
            <person name="Graham G.C."/>
            <person name="Burns M.-A."/>
            <person name="Dohnt M.F."/>
            <person name="Smythe L.D."/>
            <person name="McKay D.B."/>
            <person name="Craig S.B."/>
            <person name="Vinetz J.M."/>
            <person name="Sutton G.G."/>
            <person name="Nierman W.C."/>
            <person name="Fouts D.E."/>
        </authorList>
    </citation>
    <scope>NUCLEOTIDE SEQUENCE [LARGE SCALE GENOMIC DNA]</scope>
    <source>
        <strain evidence="1 2">LT2116</strain>
    </source>
</reference>
<name>M3G158_9LEPT</name>
<dbReference type="AlphaFoldDB" id="M3G158"/>
<organism evidence="1 2">
    <name type="scientific">Leptospira weilii serovar Topaz str. LT2116</name>
    <dbReference type="NCBI Taxonomy" id="1088540"/>
    <lineage>
        <taxon>Bacteria</taxon>
        <taxon>Pseudomonadati</taxon>
        <taxon>Spirochaetota</taxon>
        <taxon>Spirochaetia</taxon>
        <taxon>Leptospirales</taxon>
        <taxon>Leptospiraceae</taxon>
        <taxon>Leptospira</taxon>
    </lineage>
</organism>